<protein>
    <submittedName>
        <fullName evidence="1">Uncharacterized protein</fullName>
    </submittedName>
</protein>
<accession>A0ACB9FF76</accession>
<comment type="caution">
    <text evidence="1">The sequence shown here is derived from an EMBL/GenBank/DDBJ whole genome shotgun (WGS) entry which is preliminary data.</text>
</comment>
<proteinExistence type="predicted"/>
<evidence type="ECO:0000313" key="1">
    <source>
        <dbReference type="EMBL" id="KAI3769287.1"/>
    </source>
</evidence>
<keyword evidence="2" id="KW-1185">Reference proteome</keyword>
<evidence type="ECO:0000313" key="2">
    <source>
        <dbReference type="Proteomes" id="UP001055879"/>
    </source>
</evidence>
<sequence length="98" mass="11329">MQGKRDLSSPTVETGKGRSRINKKIRHGFHSVEGKMPHPMEDYVFAQFKQVDGNELGLFAVFDGHLSREVPDYLRSHLFDNIVNEVKLKSFLRINLSW</sequence>
<reference evidence="2" key="1">
    <citation type="journal article" date="2022" name="Mol. Ecol. Resour.">
        <title>The genomes of chicory, endive, great burdock and yacon provide insights into Asteraceae palaeo-polyploidization history and plant inulin production.</title>
        <authorList>
            <person name="Fan W."/>
            <person name="Wang S."/>
            <person name="Wang H."/>
            <person name="Wang A."/>
            <person name="Jiang F."/>
            <person name="Liu H."/>
            <person name="Zhao H."/>
            <person name="Xu D."/>
            <person name="Zhang Y."/>
        </authorList>
    </citation>
    <scope>NUCLEOTIDE SEQUENCE [LARGE SCALE GENOMIC DNA]</scope>
    <source>
        <strain evidence="2">cv. Niubang</strain>
    </source>
</reference>
<gene>
    <name evidence="1" type="ORF">L6452_00388</name>
</gene>
<name>A0ACB9FF76_ARCLA</name>
<dbReference type="EMBL" id="CM042047">
    <property type="protein sequence ID" value="KAI3769287.1"/>
    <property type="molecule type" value="Genomic_DNA"/>
</dbReference>
<dbReference type="Proteomes" id="UP001055879">
    <property type="component" value="Linkage Group LG01"/>
</dbReference>
<organism evidence="1 2">
    <name type="scientific">Arctium lappa</name>
    <name type="common">Greater burdock</name>
    <name type="synonym">Lappa major</name>
    <dbReference type="NCBI Taxonomy" id="4217"/>
    <lineage>
        <taxon>Eukaryota</taxon>
        <taxon>Viridiplantae</taxon>
        <taxon>Streptophyta</taxon>
        <taxon>Embryophyta</taxon>
        <taxon>Tracheophyta</taxon>
        <taxon>Spermatophyta</taxon>
        <taxon>Magnoliopsida</taxon>
        <taxon>eudicotyledons</taxon>
        <taxon>Gunneridae</taxon>
        <taxon>Pentapetalae</taxon>
        <taxon>asterids</taxon>
        <taxon>campanulids</taxon>
        <taxon>Asterales</taxon>
        <taxon>Asteraceae</taxon>
        <taxon>Carduoideae</taxon>
        <taxon>Cardueae</taxon>
        <taxon>Arctiinae</taxon>
        <taxon>Arctium</taxon>
    </lineage>
</organism>
<reference evidence="1 2" key="2">
    <citation type="journal article" date="2022" name="Mol. Ecol. Resour.">
        <title>The genomes of chicory, endive, great burdock and yacon provide insights into Asteraceae paleo-polyploidization history and plant inulin production.</title>
        <authorList>
            <person name="Fan W."/>
            <person name="Wang S."/>
            <person name="Wang H."/>
            <person name="Wang A."/>
            <person name="Jiang F."/>
            <person name="Liu H."/>
            <person name="Zhao H."/>
            <person name="Xu D."/>
            <person name="Zhang Y."/>
        </authorList>
    </citation>
    <scope>NUCLEOTIDE SEQUENCE [LARGE SCALE GENOMIC DNA]</scope>
    <source>
        <strain evidence="2">cv. Niubang</strain>
    </source>
</reference>